<evidence type="ECO:0000256" key="4">
    <source>
        <dbReference type="ARBA" id="ARBA00022741"/>
    </source>
</evidence>
<evidence type="ECO:0000256" key="9">
    <source>
        <dbReference type="PIRSR" id="PIRSR001589-1"/>
    </source>
</evidence>
<dbReference type="SUPFAM" id="SSF56235">
    <property type="entry name" value="N-terminal nucleophile aminohydrolases (Ntn hydrolases)"/>
    <property type="match status" value="1"/>
</dbReference>
<dbReference type="PIRSF" id="PIRSF001589">
    <property type="entry name" value="Asn_synthetase_glu-h"/>
    <property type="match status" value="1"/>
</dbReference>
<dbReference type="NCBIfam" id="TIGR01536">
    <property type="entry name" value="asn_synth_AEB"/>
    <property type="match status" value="1"/>
</dbReference>
<evidence type="ECO:0000313" key="12">
    <source>
        <dbReference type="EMBL" id="PIZ41581.1"/>
    </source>
</evidence>
<feature type="active site" description="For GATase activity" evidence="9">
    <location>
        <position position="2"/>
    </location>
</feature>
<comment type="pathway">
    <text evidence="1">Amino-acid biosynthesis; L-asparagine biosynthesis; L-asparagine from L-aspartate (L-Gln route): step 1/1.</text>
</comment>
<keyword evidence="4" id="KW-0547">Nucleotide-binding</keyword>
<keyword evidence="7 9" id="KW-0315">Glutamine amidotransferase</keyword>
<dbReference type="PANTHER" id="PTHR43284:SF1">
    <property type="entry name" value="ASPARAGINE SYNTHETASE"/>
    <property type="match status" value="1"/>
</dbReference>
<dbReference type="Pfam" id="PF13537">
    <property type="entry name" value="GATase_7"/>
    <property type="match status" value="1"/>
</dbReference>
<organism evidence="12 13">
    <name type="scientific">Candidatus Aquicultor secundus</name>
    <dbReference type="NCBI Taxonomy" id="1973895"/>
    <lineage>
        <taxon>Bacteria</taxon>
        <taxon>Bacillati</taxon>
        <taxon>Actinomycetota</taxon>
        <taxon>Candidatus Aquicultoria</taxon>
        <taxon>Candidatus Aquicultorales</taxon>
        <taxon>Candidatus Aquicultoraceae</taxon>
        <taxon>Candidatus Aquicultor</taxon>
    </lineage>
</organism>
<proteinExistence type="inferred from homology"/>
<dbReference type="AlphaFoldDB" id="A0A2M7T9V8"/>
<accession>A0A2M7T9V8</accession>
<dbReference type="GO" id="GO:0004066">
    <property type="term" value="F:asparagine synthase (glutamine-hydrolyzing) activity"/>
    <property type="evidence" value="ECO:0007669"/>
    <property type="project" value="UniProtKB-EC"/>
</dbReference>
<dbReference type="EC" id="6.3.5.4" evidence="3"/>
<dbReference type="InterPro" id="IPR014729">
    <property type="entry name" value="Rossmann-like_a/b/a_fold"/>
</dbReference>
<dbReference type="InterPro" id="IPR006426">
    <property type="entry name" value="Asn_synth_AEB"/>
</dbReference>
<evidence type="ECO:0000256" key="10">
    <source>
        <dbReference type="PIRSR" id="PIRSR001589-3"/>
    </source>
</evidence>
<dbReference type="InterPro" id="IPR001962">
    <property type="entry name" value="Asn_synthase"/>
</dbReference>
<comment type="catalytic activity">
    <reaction evidence="8">
        <text>L-aspartate + L-glutamine + ATP + H2O = L-asparagine + L-glutamate + AMP + diphosphate + H(+)</text>
        <dbReference type="Rhea" id="RHEA:12228"/>
        <dbReference type="ChEBI" id="CHEBI:15377"/>
        <dbReference type="ChEBI" id="CHEBI:15378"/>
        <dbReference type="ChEBI" id="CHEBI:29985"/>
        <dbReference type="ChEBI" id="CHEBI:29991"/>
        <dbReference type="ChEBI" id="CHEBI:30616"/>
        <dbReference type="ChEBI" id="CHEBI:33019"/>
        <dbReference type="ChEBI" id="CHEBI:58048"/>
        <dbReference type="ChEBI" id="CHEBI:58359"/>
        <dbReference type="ChEBI" id="CHEBI:456215"/>
        <dbReference type="EC" id="6.3.5.4"/>
    </reaction>
</comment>
<keyword evidence="6 9" id="KW-0061">Asparagine biosynthesis</keyword>
<evidence type="ECO:0000256" key="8">
    <source>
        <dbReference type="ARBA" id="ARBA00048741"/>
    </source>
</evidence>
<evidence type="ECO:0000256" key="7">
    <source>
        <dbReference type="ARBA" id="ARBA00022962"/>
    </source>
</evidence>
<dbReference type="Gene3D" id="3.60.20.10">
    <property type="entry name" value="Glutamine Phosphoribosylpyrophosphate, subunit 1, domain 1"/>
    <property type="match status" value="1"/>
</dbReference>
<evidence type="ECO:0000259" key="11">
    <source>
        <dbReference type="PROSITE" id="PS51278"/>
    </source>
</evidence>
<dbReference type="CDD" id="cd00712">
    <property type="entry name" value="AsnB"/>
    <property type="match status" value="1"/>
</dbReference>
<keyword evidence="9" id="KW-0028">Amino-acid biosynthesis</keyword>
<evidence type="ECO:0000313" key="13">
    <source>
        <dbReference type="Proteomes" id="UP000230956"/>
    </source>
</evidence>
<dbReference type="Pfam" id="PF00733">
    <property type="entry name" value="Asn_synthase"/>
    <property type="match status" value="1"/>
</dbReference>
<dbReference type="GO" id="GO:0005524">
    <property type="term" value="F:ATP binding"/>
    <property type="evidence" value="ECO:0007669"/>
    <property type="project" value="UniProtKB-KW"/>
</dbReference>
<evidence type="ECO:0000256" key="1">
    <source>
        <dbReference type="ARBA" id="ARBA00005187"/>
    </source>
</evidence>
<dbReference type="Proteomes" id="UP000230956">
    <property type="component" value="Unassembled WGS sequence"/>
</dbReference>
<feature type="site" description="Important for beta-aspartyl-AMP intermediate formation" evidence="10">
    <location>
        <position position="363"/>
    </location>
</feature>
<comment type="caution">
    <text evidence="12">The sequence shown here is derived from an EMBL/GenBank/DDBJ whole genome shotgun (WGS) entry which is preliminary data.</text>
</comment>
<feature type="domain" description="Glutamine amidotransferase type-2" evidence="11">
    <location>
        <begin position="2"/>
        <end position="205"/>
    </location>
</feature>
<protein>
    <recommendedName>
        <fullName evidence="3">asparagine synthase (glutamine-hydrolyzing)</fullName>
        <ecNumber evidence="3">6.3.5.4</ecNumber>
    </recommendedName>
</protein>
<dbReference type="InterPro" id="IPR033738">
    <property type="entry name" value="AsnB_N"/>
</dbReference>
<dbReference type="PROSITE" id="PS51278">
    <property type="entry name" value="GATASE_TYPE_2"/>
    <property type="match status" value="1"/>
</dbReference>
<evidence type="ECO:0000256" key="5">
    <source>
        <dbReference type="ARBA" id="ARBA00022840"/>
    </source>
</evidence>
<dbReference type="InterPro" id="IPR017932">
    <property type="entry name" value="GATase_2_dom"/>
</dbReference>
<evidence type="ECO:0000256" key="6">
    <source>
        <dbReference type="ARBA" id="ARBA00022888"/>
    </source>
</evidence>
<dbReference type="Gene3D" id="3.40.50.620">
    <property type="entry name" value="HUPs"/>
    <property type="match status" value="1"/>
</dbReference>
<evidence type="ECO:0000256" key="2">
    <source>
        <dbReference type="ARBA" id="ARBA00005752"/>
    </source>
</evidence>
<gene>
    <name evidence="12" type="primary">asnB</name>
    <name evidence="12" type="ORF">COY37_02070</name>
</gene>
<dbReference type="InterPro" id="IPR029055">
    <property type="entry name" value="Ntn_hydrolases_N"/>
</dbReference>
<dbReference type="GO" id="GO:0006529">
    <property type="term" value="P:asparagine biosynthetic process"/>
    <property type="evidence" value="ECO:0007669"/>
    <property type="project" value="UniProtKB-KW"/>
</dbReference>
<dbReference type="InterPro" id="IPR051786">
    <property type="entry name" value="ASN_synthetase/amidase"/>
</dbReference>
<keyword evidence="5" id="KW-0067">ATP-binding</keyword>
<dbReference type="PANTHER" id="PTHR43284">
    <property type="entry name" value="ASPARAGINE SYNTHETASE (GLUTAMINE-HYDROLYZING)"/>
    <property type="match status" value="1"/>
</dbReference>
<dbReference type="SUPFAM" id="SSF52402">
    <property type="entry name" value="Adenine nucleotide alpha hydrolases-like"/>
    <property type="match status" value="1"/>
</dbReference>
<evidence type="ECO:0000256" key="3">
    <source>
        <dbReference type="ARBA" id="ARBA00012737"/>
    </source>
</evidence>
<dbReference type="CDD" id="cd01991">
    <property type="entry name" value="Asn_synthase_B_C"/>
    <property type="match status" value="1"/>
</dbReference>
<comment type="similarity">
    <text evidence="2">Belongs to the asparagine synthetase family.</text>
</comment>
<sequence length="579" mass="65094">MCGICGIFNEKNQAAITAMLDSIKHRGPDSFDARGNDNYSFGGCRLQIVGERIIPLPSTFSDNLVFLNGEIYNYRELENDLGSQGISFEHNSEEAVIFKLFQKYGERAPAYLKGMFAIAIMAEDKLILVRDKFGIKPLYYKKLGSRIIFASEIKSILQHPEVTPKINHSALDELSVFGYIASLDQTLFEGIYQVSPGHVIAFESGKKTSYKFAELQESNLLAREGDNYESAAIMLYATIKASMAQMLAHGSQEKGFYLSGGMDSSLLASVAASLSGKPVSTFTLSDSEESEDLLSARRVAKALGANHHEFKIGINDYLKELPHFIHHYENIIAGGVFDIHGGIAFQLLSEKISKHVRVAFSGEGADELFGGYPWTYTHPLGFSDRIRMRLERFRDNKKLVSLVDSLFPQPEDEDIYRKNIFDFLIKGGLANYHLWSVDRSCSAFGFEVRPAYLYDDIADFALSLPIEYKARKNETKRILKDAALPLFNQYGISDVIHRQKRGMPTAVNNIASELKELAQTLITNKTISKHPFKKYIINPIDAIMFDLFFYIFFANKGNLPDGLDVIEFYKEGVNEDLYG</sequence>
<dbReference type="EMBL" id="PFNG01000051">
    <property type="protein sequence ID" value="PIZ41581.1"/>
    <property type="molecule type" value="Genomic_DNA"/>
</dbReference>
<reference evidence="13" key="1">
    <citation type="submission" date="2017-09" db="EMBL/GenBank/DDBJ databases">
        <title>Depth-based differentiation of microbial function through sediment-hosted aquifers and enrichment of novel symbionts in the deep terrestrial subsurface.</title>
        <authorList>
            <person name="Probst A.J."/>
            <person name="Ladd B."/>
            <person name="Jarett J.K."/>
            <person name="Geller-Mcgrath D.E."/>
            <person name="Sieber C.M.K."/>
            <person name="Emerson J.B."/>
            <person name="Anantharaman K."/>
            <person name="Thomas B.C."/>
            <person name="Malmstrom R."/>
            <person name="Stieglmeier M."/>
            <person name="Klingl A."/>
            <person name="Woyke T."/>
            <person name="Ryan C.M."/>
            <person name="Banfield J.F."/>
        </authorList>
    </citation>
    <scope>NUCLEOTIDE SEQUENCE [LARGE SCALE GENOMIC DNA]</scope>
</reference>
<dbReference type="RefSeq" id="WP_286679324.1">
    <property type="nucleotide sequence ID" value="NZ_MNXI01000144.1"/>
</dbReference>
<name>A0A2M7T9V8_9ACTN</name>